<dbReference type="AlphaFoldDB" id="A0A9N8DLP6"/>
<keyword evidence="1" id="KW-0175">Coiled coil</keyword>
<name>A0A9N8DLP6_9STRA</name>
<evidence type="ECO:0000256" key="1">
    <source>
        <dbReference type="SAM" id="Coils"/>
    </source>
</evidence>
<accession>A0A9N8DLP6</accession>
<feature type="compositionally biased region" description="Polar residues" evidence="2">
    <location>
        <begin position="334"/>
        <end position="348"/>
    </location>
</feature>
<evidence type="ECO:0000313" key="4">
    <source>
        <dbReference type="Proteomes" id="UP001153069"/>
    </source>
</evidence>
<evidence type="ECO:0000313" key="3">
    <source>
        <dbReference type="EMBL" id="CAB9502921.1"/>
    </source>
</evidence>
<feature type="region of interest" description="Disordered" evidence="2">
    <location>
        <begin position="271"/>
        <end position="307"/>
    </location>
</feature>
<proteinExistence type="predicted"/>
<feature type="compositionally biased region" description="Polar residues" evidence="2">
    <location>
        <begin position="403"/>
        <end position="462"/>
    </location>
</feature>
<evidence type="ECO:0000256" key="2">
    <source>
        <dbReference type="SAM" id="MobiDB-lite"/>
    </source>
</evidence>
<sequence length="738" mass="81331">MTEPVLLPMSEYIVGDEAMAEQTADAILKQMDEQLIELIGVDRSHLVVEPELEVHVDEAQHTPKMIHHSSLETSAGLSDITFPSSRHMLLDYPMVLDKRRNPELTAPIHVTKHSSDRVSLSSMSSALPSLARCETTLLLEDDDDDVSLLVDDEEPPSTIQVTSGRDSVTTRSIQDAVDAIREEASRVEAALAIDQVQTMQNECFSMRKLLRAQADQIEHLKKELKLKDDKLAMMELERDLFKADMDALEIERRLAAADRASTVKRQVLGSPLNSSVTQSSSGGTFQTAATHLQQPTTERTSLASTPETVDLRSLANQCKGKATQMEELAAQMNAKESTVKQSTKTVSEVSGRRSRTQLGEIGNVSCPRDSTGPACVPSSSSKNQLEKNGDSPYYNRENEKQETTGSIVPSAASTDSRSSKPFSVTSGKNFSPPGSASMGTRTCKPTSVGSRKTLSSSIGTPSRHSKLLSVKSVRRISLPTKKDGIANDSQGPSYTKKDLSEGTPKGNRSAKDKKAFSKEFRPIQPGPSMVTKPQVVAAPVPRKANSPSTPQIQSEKEAKENKTVTNPPKSRERICLMRTVEKTGAFPTLGSNEKTSLTSRSSESESCANQSKSGISAIFRRRKGNKKESVKRPSCAEKARENRDSLQTQVDELAQRLKNSVEGSEELRLRLAMISRYYECTVHRLHENIVSLKKEQAAMKVGLTKQIKSIDRERLLAIKRNELMVKEQQIAKFRRQKK</sequence>
<feature type="coiled-coil region" evidence="1">
    <location>
        <begin position="207"/>
        <end position="251"/>
    </location>
</feature>
<feature type="compositionally biased region" description="Basic and acidic residues" evidence="2">
    <location>
        <begin position="626"/>
        <end position="644"/>
    </location>
</feature>
<dbReference type="Proteomes" id="UP001153069">
    <property type="component" value="Unassembled WGS sequence"/>
</dbReference>
<dbReference type="OrthoDB" id="52351at2759"/>
<keyword evidence="4" id="KW-1185">Reference proteome</keyword>
<reference evidence="3" key="1">
    <citation type="submission" date="2020-06" db="EMBL/GenBank/DDBJ databases">
        <authorList>
            <consortium name="Plant Systems Biology data submission"/>
        </authorList>
    </citation>
    <scope>NUCLEOTIDE SEQUENCE</scope>
    <source>
        <strain evidence="3">D6</strain>
    </source>
</reference>
<dbReference type="EMBL" id="CAICTM010000149">
    <property type="protein sequence ID" value="CAB9502921.1"/>
    <property type="molecule type" value="Genomic_DNA"/>
</dbReference>
<organism evidence="3 4">
    <name type="scientific">Seminavis robusta</name>
    <dbReference type="NCBI Taxonomy" id="568900"/>
    <lineage>
        <taxon>Eukaryota</taxon>
        <taxon>Sar</taxon>
        <taxon>Stramenopiles</taxon>
        <taxon>Ochrophyta</taxon>
        <taxon>Bacillariophyta</taxon>
        <taxon>Bacillariophyceae</taxon>
        <taxon>Bacillariophycidae</taxon>
        <taxon>Naviculales</taxon>
        <taxon>Naviculaceae</taxon>
        <taxon>Seminavis</taxon>
    </lineage>
</organism>
<feature type="region of interest" description="Disordered" evidence="2">
    <location>
        <begin position="332"/>
        <end position="645"/>
    </location>
</feature>
<feature type="compositionally biased region" description="Low complexity" evidence="2">
    <location>
        <begin position="596"/>
        <end position="613"/>
    </location>
</feature>
<feature type="compositionally biased region" description="Basic and acidic residues" evidence="2">
    <location>
        <begin position="569"/>
        <end position="581"/>
    </location>
</feature>
<protein>
    <submittedName>
        <fullName evidence="3">Uncharacterized protein</fullName>
    </submittedName>
</protein>
<gene>
    <name evidence="3" type="ORF">SEMRO_150_G068900.1</name>
</gene>
<feature type="compositionally biased region" description="Basic and acidic residues" evidence="2">
    <location>
        <begin position="509"/>
        <end position="521"/>
    </location>
</feature>
<comment type="caution">
    <text evidence="3">The sequence shown here is derived from an EMBL/GenBank/DDBJ whole genome shotgun (WGS) entry which is preliminary data.</text>
</comment>